<feature type="region of interest" description="Disordered" evidence="1">
    <location>
        <begin position="757"/>
        <end position="807"/>
    </location>
</feature>
<feature type="compositionally biased region" description="Basic residues" evidence="1">
    <location>
        <begin position="547"/>
        <end position="559"/>
    </location>
</feature>
<dbReference type="EMBL" id="CAMXCT010003224">
    <property type="protein sequence ID" value="CAI4003191.1"/>
    <property type="molecule type" value="Genomic_DNA"/>
</dbReference>
<proteinExistence type="predicted"/>
<keyword evidence="2" id="KW-0472">Membrane</keyword>
<dbReference type="OrthoDB" id="641149at2759"/>
<dbReference type="EMBL" id="CAMXCT030003224">
    <property type="protein sequence ID" value="CAL4790503.1"/>
    <property type="molecule type" value="Genomic_DNA"/>
</dbReference>
<evidence type="ECO:0000313" key="3">
    <source>
        <dbReference type="EMBL" id="CAI4003191.1"/>
    </source>
</evidence>
<feature type="compositionally biased region" description="Basic and acidic residues" evidence="1">
    <location>
        <begin position="507"/>
        <end position="522"/>
    </location>
</feature>
<feature type="compositionally biased region" description="Basic and acidic residues" evidence="1">
    <location>
        <begin position="146"/>
        <end position="163"/>
    </location>
</feature>
<dbReference type="Gene3D" id="3.40.50.150">
    <property type="entry name" value="Vaccinia Virus protein VP39"/>
    <property type="match status" value="1"/>
</dbReference>
<feature type="transmembrane region" description="Helical" evidence="2">
    <location>
        <begin position="1623"/>
        <end position="1645"/>
    </location>
</feature>
<feature type="compositionally biased region" description="Basic residues" evidence="1">
    <location>
        <begin position="777"/>
        <end position="788"/>
    </location>
</feature>
<feature type="region of interest" description="Disordered" evidence="1">
    <location>
        <begin position="68"/>
        <end position="188"/>
    </location>
</feature>
<feature type="compositionally biased region" description="Polar residues" evidence="1">
    <location>
        <begin position="764"/>
        <end position="773"/>
    </location>
</feature>
<keyword evidence="2" id="KW-1133">Transmembrane helix</keyword>
<feature type="compositionally biased region" description="Basic residues" evidence="1">
    <location>
        <begin position="167"/>
        <end position="188"/>
    </location>
</feature>
<feature type="compositionally biased region" description="Basic residues" evidence="1">
    <location>
        <begin position="523"/>
        <end position="534"/>
    </location>
</feature>
<feature type="compositionally biased region" description="Basic and acidic residues" evidence="1">
    <location>
        <begin position="367"/>
        <end position="397"/>
    </location>
</feature>
<feature type="compositionally biased region" description="Basic and acidic residues" evidence="1">
    <location>
        <begin position="68"/>
        <end position="108"/>
    </location>
</feature>
<dbReference type="EMBL" id="CAMXCT020003224">
    <property type="protein sequence ID" value="CAL1156566.1"/>
    <property type="molecule type" value="Genomic_DNA"/>
</dbReference>
<evidence type="ECO:0000256" key="1">
    <source>
        <dbReference type="SAM" id="MobiDB-lite"/>
    </source>
</evidence>
<organism evidence="3">
    <name type="scientific">Cladocopium goreaui</name>
    <dbReference type="NCBI Taxonomy" id="2562237"/>
    <lineage>
        <taxon>Eukaryota</taxon>
        <taxon>Sar</taxon>
        <taxon>Alveolata</taxon>
        <taxon>Dinophyceae</taxon>
        <taxon>Suessiales</taxon>
        <taxon>Symbiodiniaceae</taxon>
        <taxon>Cladocopium</taxon>
    </lineage>
</organism>
<gene>
    <name evidence="3" type="ORF">C1SCF055_LOCUS29079</name>
</gene>
<reference evidence="4" key="2">
    <citation type="submission" date="2024-04" db="EMBL/GenBank/DDBJ databases">
        <authorList>
            <person name="Chen Y."/>
            <person name="Shah S."/>
            <person name="Dougan E. K."/>
            <person name="Thang M."/>
            <person name="Chan C."/>
        </authorList>
    </citation>
    <scope>NUCLEOTIDE SEQUENCE [LARGE SCALE GENOMIC DNA]</scope>
</reference>
<dbReference type="SUPFAM" id="SSF53335">
    <property type="entry name" value="S-adenosyl-L-methionine-dependent methyltransferases"/>
    <property type="match status" value="1"/>
</dbReference>
<evidence type="ECO:0000256" key="2">
    <source>
        <dbReference type="SAM" id="Phobius"/>
    </source>
</evidence>
<dbReference type="Proteomes" id="UP001152797">
    <property type="component" value="Unassembled WGS sequence"/>
</dbReference>
<keyword evidence="2" id="KW-0812">Transmembrane</keyword>
<evidence type="ECO:0000313" key="5">
    <source>
        <dbReference type="Proteomes" id="UP001152797"/>
    </source>
</evidence>
<dbReference type="InterPro" id="IPR029063">
    <property type="entry name" value="SAM-dependent_MTases_sf"/>
</dbReference>
<feature type="compositionally biased region" description="Basic and acidic residues" evidence="1">
    <location>
        <begin position="535"/>
        <end position="546"/>
    </location>
</feature>
<feature type="region of interest" description="Disordered" evidence="1">
    <location>
        <begin position="336"/>
        <end position="605"/>
    </location>
</feature>
<keyword evidence="5" id="KW-1185">Reference proteome</keyword>
<protein>
    <submittedName>
        <fullName evidence="3">Uncharacterized protein</fullName>
    </submittedName>
</protein>
<feature type="compositionally biased region" description="Acidic residues" evidence="1">
    <location>
        <begin position="109"/>
        <end position="118"/>
    </location>
</feature>
<feature type="compositionally biased region" description="Low complexity" evidence="1">
    <location>
        <begin position="560"/>
        <end position="593"/>
    </location>
</feature>
<comment type="caution">
    <text evidence="3">The sequence shown here is derived from an EMBL/GenBank/DDBJ whole genome shotgun (WGS) entry which is preliminary data.</text>
</comment>
<reference evidence="3" key="1">
    <citation type="submission" date="2022-10" db="EMBL/GenBank/DDBJ databases">
        <authorList>
            <person name="Chen Y."/>
            <person name="Dougan E. K."/>
            <person name="Chan C."/>
            <person name="Rhodes N."/>
            <person name="Thang M."/>
        </authorList>
    </citation>
    <scope>NUCLEOTIDE SEQUENCE</scope>
</reference>
<accession>A0A9P1G843</accession>
<name>A0A9P1G843_9DINO</name>
<sequence>MSCAKCHQSAPSGNDTWCIGCTGWEALESELKGRWHSAAVRSLANDQVVSAVKHIRALRLYSANVKSAEDSRAARASAEKRVSLERDDRAPLPRSRDVEARGSVKEGPDSDESEEESQESSHHQCLAAKSDPARRPPEPAHPPRGHRVDEDRHRDIGAEEREPATSGKKRKKRDNRGNRAGKKHQRLHRPRAISGTTLTVSQREINTNQDVMDEEDFTFFDISKPEEWELLTLQRGQVIEAEVDVSENPAEGSVWAGFLVQKVELTIAGEMAVTVRSLGSEDAQKVRPGELPPQLHHPLCQADDKEVGERNYSGGPLVEDDGDNIDLTGCDHLAGKAPGRVETSPKAAAPPGDLKLPAAGRAAPKRRAAEKEEAGVPNKEIDRAKLRERLARAKEKLAGSAIPDGAGTPALPPRAGGDGEADEASSSEPYSASVGEDLPRELAVGTELEALEDGTPGGARLVPADRDKAKKRKKEKKRERDLSGLGSGVLARVATRGITSGALQEQLLHRAAEAVTRKEAKKKDQKKKHKKKSAEKRLIQILTKKDKKEKKSKKRKKRPGPGSSGDPGDSGSPTNSSDENSSGPLEESSGSESANLEAPLRKKSREKPGSVLALLVEHARQQLDQTSKVAIQPNLKLDPTKGVRISSYFSIVVRPQLGAVNAQIRELHHLSSAIDALRQGDLDILGDLLASRFIAIHQSMIDNSWTAARHLELLPLEENSAAGSGVLLEARKYAKLNAKLNNQEQWGNYSYGKGRGGKGRPYNWNDNSWQATEQKGKGKKGSKGKNKGKNQWQGSQGRGAEADGGRQKEELFDSWIRPFAVTTSSGRAKARGSTFPIREGDLWEFADSDVFRSLSFSDAVSDVQVRTHWIDAWTFLTLRSLNSLYGSTAGLAPGRWSKAERRAAASVRAAILRKGEGDISLQPMTAQSWQKDLSGRQIGYNGEEMSTCHVLTWDQVIPSLPPEGHGGCIEALDWVGPRTREFLLNPKLLLKDPETVVLPKMPGKIHMDKGDTLRIALELVKRNICGWIPLSEVYSVGEVPILNDLFGVAKPSLLDDQRPVLRLIMNLVGSNATQEQLTGGTSTLPTITSWQSIVLDQHERLECNQSDMSSAFYLFRLPHIWQRYLAFNLLASPQDLGLQGELPFALCCTVIPMGWLSSVGIMQEISESLLKHHLNPRNQVSRGRPLPPWFSDLLDFSHHEDKHWWHVYLDNFCSGERLEPGQPSVKGKLCHESAEAAWASAGVVSSQKKRVSAATRITELGAEIDGEQGMLGVSTAKLVKAVRAELLDLVAVAPLLHCNLAAKVSTQLGVSDASNTGGAVGFAEGLTEEGMDFLAAVRKVEAHGGVIHAPILILSLFNGIGGAFRAYDVAAVCPQGRIAVELDEGANRITSRRWPGTIFVQDVRSIDRALVRQWSLAFLQVQEVHVWAGFLCKDLTSNVVVKKVLENVASMDRSAAEEISQDFGAIPYRLDCSQAVPMRRPRFAWTTEQLESLLPDVRVSVASYWKEVNASAPYPETAQWITPGYTWEGEQLGAIFPTCMRSIPRDVPPPKPAGLEKCDRACRQRWYEDYYRYPPYQYKSEFLIRSPNTWRLYLLRRRNYFWDMVTNIRLWLGQLRNKNKTNWGSVTLGMVIWVIPSAFIHSYYWRWHVAGNLFQ</sequence>
<evidence type="ECO:0000313" key="4">
    <source>
        <dbReference type="EMBL" id="CAL1156566.1"/>
    </source>
</evidence>